<name>A0A9P7YNU4_9HELO</name>
<comment type="caution">
    <text evidence="1">The sequence shown here is derived from an EMBL/GenBank/DDBJ whole genome shotgun (WGS) entry which is preliminary data.</text>
</comment>
<dbReference type="PANTHER" id="PTHR35020">
    <property type="entry name" value="N-ACETYLGLUCOSAMINE-INDUCED PROTEIN 1"/>
    <property type="match status" value="1"/>
</dbReference>
<organism evidence="1 2">
    <name type="scientific">Amylocarpus encephaloides</name>
    <dbReference type="NCBI Taxonomy" id="45428"/>
    <lineage>
        <taxon>Eukaryota</taxon>
        <taxon>Fungi</taxon>
        <taxon>Dikarya</taxon>
        <taxon>Ascomycota</taxon>
        <taxon>Pezizomycotina</taxon>
        <taxon>Leotiomycetes</taxon>
        <taxon>Helotiales</taxon>
        <taxon>Helotiales incertae sedis</taxon>
        <taxon>Amylocarpus</taxon>
    </lineage>
</organism>
<reference evidence="1" key="1">
    <citation type="journal article" date="2021" name="IMA Fungus">
        <title>Genomic characterization of three marine fungi, including Emericellopsis atlantica sp. nov. with signatures of a generalist lifestyle and marine biomass degradation.</title>
        <authorList>
            <person name="Hagestad O.C."/>
            <person name="Hou L."/>
            <person name="Andersen J.H."/>
            <person name="Hansen E.H."/>
            <person name="Altermark B."/>
            <person name="Li C."/>
            <person name="Kuhnert E."/>
            <person name="Cox R.J."/>
            <person name="Crous P.W."/>
            <person name="Spatafora J.W."/>
            <person name="Lail K."/>
            <person name="Amirebrahimi M."/>
            <person name="Lipzen A."/>
            <person name="Pangilinan J."/>
            <person name="Andreopoulos W."/>
            <person name="Hayes R.D."/>
            <person name="Ng V."/>
            <person name="Grigoriev I.V."/>
            <person name="Jackson S.A."/>
            <person name="Sutton T.D.S."/>
            <person name="Dobson A.D.W."/>
            <person name="Rama T."/>
        </authorList>
    </citation>
    <scope>NUCLEOTIDE SEQUENCE</scope>
    <source>
        <strain evidence="1">TRa018bII</strain>
    </source>
</reference>
<evidence type="ECO:0000313" key="1">
    <source>
        <dbReference type="EMBL" id="KAG9236995.1"/>
    </source>
</evidence>
<accession>A0A9P7YNU4</accession>
<feature type="non-terminal residue" evidence="1">
    <location>
        <position position="1"/>
    </location>
</feature>
<dbReference type="AlphaFoldDB" id="A0A9P7YNU4"/>
<dbReference type="PANTHER" id="PTHR35020:SF2">
    <property type="entry name" value="N-ACETYLGLUCOSAMINE-INDUCED PROTEIN 1"/>
    <property type="match status" value="1"/>
</dbReference>
<evidence type="ECO:0000313" key="2">
    <source>
        <dbReference type="Proteomes" id="UP000824998"/>
    </source>
</evidence>
<dbReference type="Proteomes" id="UP000824998">
    <property type="component" value="Unassembled WGS sequence"/>
</dbReference>
<proteinExistence type="predicted"/>
<protein>
    <recommendedName>
        <fullName evidence="3">N-acetylglucosamine-induced protein 1</fullName>
    </recommendedName>
</protein>
<evidence type="ECO:0008006" key="3">
    <source>
        <dbReference type="Google" id="ProtNLM"/>
    </source>
</evidence>
<dbReference type="OrthoDB" id="498286at2759"/>
<keyword evidence="2" id="KW-1185">Reference proteome</keyword>
<dbReference type="GO" id="GO:0006044">
    <property type="term" value="P:N-acetylglucosamine metabolic process"/>
    <property type="evidence" value="ECO:0007669"/>
    <property type="project" value="TreeGrafter"/>
</dbReference>
<gene>
    <name evidence="1" type="ORF">BJ875DRAFT_370998</name>
</gene>
<dbReference type="InterPro" id="IPR022036">
    <property type="entry name" value="DUF3605"/>
</dbReference>
<dbReference type="Pfam" id="PF12239">
    <property type="entry name" value="DUF3605"/>
    <property type="match status" value="1"/>
</dbReference>
<dbReference type="GO" id="GO:0005737">
    <property type="term" value="C:cytoplasm"/>
    <property type="evidence" value="ECO:0007669"/>
    <property type="project" value="TreeGrafter"/>
</dbReference>
<dbReference type="EMBL" id="MU251395">
    <property type="protein sequence ID" value="KAG9236995.1"/>
    <property type="molecule type" value="Genomic_DNA"/>
</dbReference>
<sequence length="205" mass="23750">EEEPFPLTERDKVALSQTDEEFQLHTWDELKTVIATNTINVLTRKPSQVRAYIDWCRQIKREYGSISNYLTEHRLPWGPPPCAYLSSVPLSGLDDYLILMNDWPYGFTSDITHIVVWSKTPIATDDENGGMTDESRRVLGDFVKRTFVDRLGGDQERVLWFKNWVHLQSVRALEHFHVLVRNASKEDLEFWTGKQQGRNAGPASR</sequence>